<accession>A0ABQ8EER6</accession>
<dbReference type="Proteomes" id="UP000824890">
    <property type="component" value="Unassembled WGS sequence"/>
</dbReference>
<evidence type="ECO:0000256" key="6">
    <source>
        <dbReference type="ARBA" id="ARBA00012312"/>
    </source>
</evidence>
<dbReference type="Pfam" id="PF13450">
    <property type="entry name" value="NAD_binding_8"/>
    <property type="match status" value="1"/>
</dbReference>
<evidence type="ECO:0000256" key="1">
    <source>
        <dbReference type="ARBA" id="ARBA00001974"/>
    </source>
</evidence>
<proteinExistence type="inferred from homology"/>
<dbReference type="SUPFAM" id="SSF51905">
    <property type="entry name" value="FAD/NAD(P)-binding domain"/>
    <property type="match status" value="2"/>
</dbReference>
<comment type="subcellular location">
    <subcellularLocation>
        <location evidence="3">Membrane</location>
        <topology evidence="3">Multi-pass membrane protein</topology>
    </subcellularLocation>
</comment>
<dbReference type="EC" id="1.14.14.17" evidence="6"/>
<keyword evidence="18" id="KW-1185">Reference proteome</keyword>
<keyword evidence="12 14" id="KW-0472">Membrane</keyword>
<comment type="catalytic activity">
    <reaction evidence="13">
        <text>squalene + reduced [NADPH--hemoprotein reductase] + O2 = (S)-2,3-epoxysqualene + oxidized [NADPH--hemoprotein reductase] + H2O + H(+)</text>
        <dbReference type="Rhea" id="RHEA:25282"/>
        <dbReference type="Rhea" id="RHEA-COMP:11964"/>
        <dbReference type="Rhea" id="RHEA-COMP:11965"/>
        <dbReference type="ChEBI" id="CHEBI:15377"/>
        <dbReference type="ChEBI" id="CHEBI:15378"/>
        <dbReference type="ChEBI" id="CHEBI:15379"/>
        <dbReference type="ChEBI" id="CHEBI:15440"/>
        <dbReference type="ChEBI" id="CHEBI:15441"/>
        <dbReference type="ChEBI" id="CHEBI:57618"/>
        <dbReference type="ChEBI" id="CHEBI:58210"/>
        <dbReference type="EC" id="1.14.14.17"/>
    </reaction>
</comment>
<dbReference type="Pfam" id="PF01266">
    <property type="entry name" value="DAO"/>
    <property type="match status" value="1"/>
</dbReference>
<dbReference type="InterPro" id="IPR036188">
    <property type="entry name" value="FAD/NAD-bd_sf"/>
</dbReference>
<keyword evidence="7" id="KW-0285">Flavoprotein</keyword>
<dbReference type="InterPro" id="IPR013698">
    <property type="entry name" value="Squalene_epoxidase"/>
</dbReference>
<keyword evidence="9" id="KW-0274">FAD</keyword>
<evidence type="ECO:0000256" key="11">
    <source>
        <dbReference type="ARBA" id="ARBA00023002"/>
    </source>
</evidence>
<comment type="function">
    <text evidence="2">Catalyzes the stereospecific oxidation of squalene to (S)-2,3-epoxysqualene, and is considered to be a rate-limiting enzyme in steroid biosynthesis.</text>
</comment>
<organism evidence="17 18">
    <name type="scientific">Brassica napus</name>
    <name type="common">Rape</name>
    <dbReference type="NCBI Taxonomy" id="3708"/>
    <lineage>
        <taxon>Eukaryota</taxon>
        <taxon>Viridiplantae</taxon>
        <taxon>Streptophyta</taxon>
        <taxon>Embryophyta</taxon>
        <taxon>Tracheophyta</taxon>
        <taxon>Spermatophyta</taxon>
        <taxon>Magnoliopsida</taxon>
        <taxon>eudicotyledons</taxon>
        <taxon>Gunneridae</taxon>
        <taxon>Pentapetalae</taxon>
        <taxon>rosids</taxon>
        <taxon>malvids</taxon>
        <taxon>Brassicales</taxon>
        <taxon>Brassicaceae</taxon>
        <taxon>Brassiceae</taxon>
        <taxon>Brassica</taxon>
    </lineage>
</organism>
<evidence type="ECO:0000256" key="4">
    <source>
        <dbReference type="ARBA" id="ARBA00005018"/>
    </source>
</evidence>
<evidence type="ECO:0000256" key="7">
    <source>
        <dbReference type="ARBA" id="ARBA00022630"/>
    </source>
</evidence>
<dbReference type="PRINTS" id="PR00420">
    <property type="entry name" value="RNGMNOXGNASE"/>
</dbReference>
<dbReference type="Pfam" id="PF08491">
    <property type="entry name" value="SE"/>
    <property type="match status" value="2"/>
</dbReference>
<evidence type="ECO:0000256" key="5">
    <source>
        <dbReference type="ARBA" id="ARBA00008802"/>
    </source>
</evidence>
<dbReference type="InterPro" id="IPR040125">
    <property type="entry name" value="Squalene_monox"/>
</dbReference>
<keyword evidence="8 14" id="KW-0812">Transmembrane</keyword>
<evidence type="ECO:0000313" key="18">
    <source>
        <dbReference type="Proteomes" id="UP000824890"/>
    </source>
</evidence>
<protein>
    <recommendedName>
        <fullName evidence="6">squalene monooxygenase</fullName>
        <ecNumber evidence="6">1.14.14.17</ecNumber>
    </recommendedName>
</protein>
<feature type="domain" description="Squalene epoxidase" evidence="16">
    <location>
        <begin position="205"/>
        <end position="455"/>
    </location>
</feature>
<evidence type="ECO:0000259" key="15">
    <source>
        <dbReference type="Pfam" id="PF01266"/>
    </source>
</evidence>
<comment type="similarity">
    <text evidence="5">Belongs to the squalene monooxygenase family.</text>
</comment>
<name>A0ABQ8EER6_BRANA</name>
<gene>
    <name evidence="17" type="ORF">HID58_007635</name>
</gene>
<dbReference type="PANTHER" id="PTHR10835:SF20">
    <property type="entry name" value="SQUALENE EPOXIDASE 4"/>
    <property type="match status" value="1"/>
</dbReference>
<evidence type="ECO:0000313" key="17">
    <source>
        <dbReference type="EMBL" id="KAH0940174.1"/>
    </source>
</evidence>
<dbReference type="Gene3D" id="3.50.50.60">
    <property type="entry name" value="FAD/NAD(P)-binding domain"/>
    <property type="match status" value="2"/>
</dbReference>
<evidence type="ECO:0000256" key="14">
    <source>
        <dbReference type="SAM" id="Phobius"/>
    </source>
</evidence>
<feature type="domain" description="Squalene epoxidase" evidence="16">
    <location>
        <begin position="684"/>
        <end position="960"/>
    </location>
</feature>
<evidence type="ECO:0000256" key="9">
    <source>
        <dbReference type="ARBA" id="ARBA00022827"/>
    </source>
</evidence>
<evidence type="ECO:0000256" key="12">
    <source>
        <dbReference type="ARBA" id="ARBA00023136"/>
    </source>
</evidence>
<feature type="transmembrane region" description="Helical" evidence="14">
    <location>
        <begin position="27"/>
        <end position="45"/>
    </location>
</feature>
<dbReference type="EMBL" id="JAGKQM010000002">
    <property type="protein sequence ID" value="KAH0940174.1"/>
    <property type="molecule type" value="Genomic_DNA"/>
</dbReference>
<keyword evidence="10 14" id="KW-1133">Transmembrane helix</keyword>
<evidence type="ECO:0000256" key="3">
    <source>
        <dbReference type="ARBA" id="ARBA00004141"/>
    </source>
</evidence>
<comment type="cofactor">
    <cofactor evidence="1">
        <name>FAD</name>
        <dbReference type="ChEBI" id="CHEBI:57692"/>
    </cofactor>
</comment>
<feature type="domain" description="FAD dependent oxidoreductase" evidence="15">
    <location>
        <begin position="534"/>
        <end position="564"/>
    </location>
</feature>
<dbReference type="InterPro" id="IPR006076">
    <property type="entry name" value="FAD-dep_OxRdtase"/>
</dbReference>
<evidence type="ECO:0000256" key="2">
    <source>
        <dbReference type="ARBA" id="ARBA00002173"/>
    </source>
</evidence>
<sequence length="1005" mass="111611">MSDNIYDNYWFAVFFCSYDMDKAFMDVFLWTLLAFVLTWTTYHVTNRRKKATKLADVAVEEIRYGGPDVIIVGAGVGGSALAYALAKDGRRVHVIERDMREPERMMGEFMQPGGRLFLSKLDLQDCLEGIDAQKATGLTLYKDGKEAASPFPVEDNNFPYEPSARMFYNGRFVQRLRQKASSLPNVRLEEGTVRSLIEEKGVIKGVTYKNIGYVSKNCRLEEPEKLHLIMAKPSFTMLYQISSTDVRCGFELFSNYFPSIANGEMASFVKNDLAPQVPPKLRKIFLKGIEEGAKIKVTPAKRMSATLSRKKGVIVLGDAFNMRHPAIASGMMVLLSDILILRRLLKPLRNLGDANKVSEVIKCFYVIRKPMSATVNTLGNAFSQVLVASTDQAKEAMRQGCYDYLSSGGFRTSGMMALFGGMNPRPLSLIYHLFAITLSSIGQLLSPFPSPLRIWHSLRLCGVSLKLLIPHLKAEGVIHMMSPINAAAYCKNYMTATARKWYRHTRVFHLIKRKKTAAEEAEADTEERRDGVADVIIVGAGVAGSALAYALAKDGRRVHVIERDLKEPQRFMGELMQAGGRLKLAQLGLEDCLKEIDAQESHSLAIYKDGKHGTLYYPSSTKFPYEPQGRFLRNGRLVQRLRKKAASLANVQLEEGTVKSLIEEKGMVKGVTYKNSAGEEITAFAPLTVVCDGCYSNLRRSAIDNKEEVLSHFVGFVVKNSRLEDPHSMHLTFCKPFPCVIYQITSDEVRVAAELPADSIPSMANGDMVNFLKKTVAPQIPETGKLRETLLKGVDEGLQEVKIHATMSMSAKPCDKKGVIVLGDAFNMRHPIIASGMMVALSDVLIIRNLLRSLPNIGNTKKVSELIKSFYIIRKPMAATVNTLAAVFSQVLIATTDEAREGMRQGCFSYLCSGGFRTTGMMAILGGMNPRPLTLVLHLVGITLTSMGCLLSPFPSPRRFWHSLRTFALALKMLGAHLVDEGFKEMLIPTNAAAYRRNYMATASD</sequence>
<comment type="pathway">
    <text evidence="4">Terpene metabolism; lanosterol biosynthesis; lanosterol from farnesyl diphosphate: step 2/3.</text>
</comment>
<evidence type="ECO:0000259" key="16">
    <source>
        <dbReference type="Pfam" id="PF08491"/>
    </source>
</evidence>
<reference evidence="17 18" key="1">
    <citation type="submission" date="2021-05" db="EMBL/GenBank/DDBJ databases">
        <title>Genome Assembly of Synthetic Allotetraploid Brassica napus Reveals Homoeologous Exchanges between Subgenomes.</title>
        <authorList>
            <person name="Davis J.T."/>
        </authorList>
    </citation>
    <scope>NUCLEOTIDE SEQUENCE [LARGE SCALE GENOMIC DNA]</scope>
    <source>
        <strain evidence="18">cv. Da-Ae</strain>
        <tissue evidence="17">Seedling</tissue>
    </source>
</reference>
<dbReference type="PANTHER" id="PTHR10835">
    <property type="entry name" value="SQUALENE MONOOXYGENASE"/>
    <property type="match status" value="1"/>
</dbReference>
<evidence type="ECO:0000256" key="8">
    <source>
        <dbReference type="ARBA" id="ARBA00022692"/>
    </source>
</evidence>
<evidence type="ECO:0000256" key="10">
    <source>
        <dbReference type="ARBA" id="ARBA00022989"/>
    </source>
</evidence>
<keyword evidence="11" id="KW-0560">Oxidoreductase</keyword>
<comment type="caution">
    <text evidence="17">The sequence shown here is derived from an EMBL/GenBank/DDBJ whole genome shotgun (WGS) entry which is preliminary data.</text>
</comment>
<evidence type="ECO:0000256" key="13">
    <source>
        <dbReference type="ARBA" id="ARBA00048658"/>
    </source>
</evidence>